<comment type="cofactor">
    <cofactor evidence="1">
        <name>pyridoxal 5'-phosphate</name>
        <dbReference type="ChEBI" id="CHEBI:597326"/>
    </cofactor>
</comment>
<dbReference type="InterPro" id="IPR001597">
    <property type="entry name" value="ArAA_b-elim_lyase/Thr_aldolase"/>
</dbReference>
<feature type="region of interest" description="Disordered" evidence="6">
    <location>
        <begin position="1"/>
        <end position="23"/>
    </location>
</feature>
<dbReference type="NCBIfam" id="NF007825">
    <property type="entry name" value="PRK10534.1"/>
    <property type="match status" value="1"/>
</dbReference>
<evidence type="ECO:0000313" key="8">
    <source>
        <dbReference type="EMBL" id="PCC48185.1"/>
    </source>
</evidence>
<evidence type="ECO:0000313" key="9">
    <source>
        <dbReference type="Proteomes" id="UP000217564"/>
    </source>
</evidence>
<organism evidence="8 9">
    <name type="scientific">Brevibacterium aurantiacum</name>
    <dbReference type="NCBI Taxonomy" id="273384"/>
    <lineage>
        <taxon>Bacteria</taxon>
        <taxon>Bacillati</taxon>
        <taxon>Actinomycetota</taxon>
        <taxon>Actinomycetes</taxon>
        <taxon>Micrococcales</taxon>
        <taxon>Brevibacteriaceae</taxon>
        <taxon>Brevibacterium</taxon>
    </lineage>
</organism>
<dbReference type="GO" id="GO:0006567">
    <property type="term" value="P:L-threonine catabolic process"/>
    <property type="evidence" value="ECO:0007669"/>
    <property type="project" value="TreeGrafter"/>
</dbReference>
<dbReference type="Proteomes" id="UP000217564">
    <property type="component" value="Unassembled WGS sequence"/>
</dbReference>
<dbReference type="PANTHER" id="PTHR48097">
    <property type="entry name" value="L-THREONINE ALDOLASE-RELATED"/>
    <property type="match status" value="1"/>
</dbReference>
<dbReference type="GO" id="GO:0006545">
    <property type="term" value="P:glycine biosynthetic process"/>
    <property type="evidence" value="ECO:0007669"/>
    <property type="project" value="TreeGrafter"/>
</dbReference>
<evidence type="ECO:0000256" key="1">
    <source>
        <dbReference type="ARBA" id="ARBA00001933"/>
    </source>
</evidence>
<feature type="compositionally biased region" description="Polar residues" evidence="6">
    <location>
        <begin position="1"/>
        <end position="16"/>
    </location>
</feature>
<accession>A0A2A3ZA14</accession>
<dbReference type="NCBIfam" id="NF041359">
    <property type="entry name" value="GntG_guanitoxin"/>
    <property type="match status" value="1"/>
</dbReference>
<dbReference type="Pfam" id="PF01212">
    <property type="entry name" value="Beta_elim_lyase"/>
    <property type="match status" value="1"/>
</dbReference>
<evidence type="ECO:0000256" key="4">
    <source>
        <dbReference type="ARBA" id="ARBA00023239"/>
    </source>
</evidence>
<feature type="modified residue" description="N6-(pyridoxal phosphate)lysine" evidence="5">
    <location>
        <position position="228"/>
    </location>
</feature>
<dbReference type="AlphaFoldDB" id="A0A2A3ZA14"/>
<evidence type="ECO:0000259" key="7">
    <source>
        <dbReference type="Pfam" id="PF01212"/>
    </source>
</evidence>
<dbReference type="PIRSF" id="PIRSF017617">
    <property type="entry name" value="Thr_aldolase"/>
    <property type="match status" value="1"/>
</dbReference>
<dbReference type="FunFam" id="3.40.640.10:FF:000030">
    <property type="entry name" value="Low-specificity L-threonine aldolase"/>
    <property type="match status" value="1"/>
</dbReference>
<dbReference type="Gene3D" id="3.90.1150.10">
    <property type="entry name" value="Aspartate Aminotransferase, domain 1"/>
    <property type="match status" value="1"/>
</dbReference>
<dbReference type="PANTHER" id="PTHR48097:SF9">
    <property type="entry name" value="L-THREONINE ALDOLASE"/>
    <property type="match status" value="1"/>
</dbReference>
<dbReference type="SUPFAM" id="SSF53383">
    <property type="entry name" value="PLP-dependent transferases"/>
    <property type="match status" value="1"/>
</dbReference>
<sequence>MCSIASRSPATISSSVPGPKPTERIGDHVNAQADFRSDTVTKPSAGMRRAMAAAEVGDAVYDDDPTTNRLESMTAEILGKEAGLFFPSATQANLGGLMAHCGRGDEFIVGQKAHAYRDEGGGAAVLGSIQPQPLPNEPDGIIDLDAITAAVKPDDFHNPVTRLLALENTFSGHPLPEDYLRDATELARGHGLATHLDGARLMNAAVATGTSPAAIAEHFDSVSLCLSKGLGAPVGALLLGPKQLIDRAKRIRKTLGGGMRQTGVIAAAGISALEHNVTRLGEDHDRASRLAEVFRGFPELGAGEAHTNMVFMSPREVDMDAFTAFLADRGIIVGGGYGTLRWVTHLDIDDEAIERVGEACREYFTRA</sequence>
<dbReference type="GO" id="GO:0008732">
    <property type="term" value="F:L-allo-threonine aldolase activity"/>
    <property type="evidence" value="ECO:0007669"/>
    <property type="project" value="TreeGrafter"/>
</dbReference>
<dbReference type="EMBL" id="NRGP01000002">
    <property type="protein sequence ID" value="PCC48185.1"/>
    <property type="molecule type" value="Genomic_DNA"/>
</dbReference>
<evidence type="ECO:0000256" key="6">
    <source>
        <dbReference type="SAM" id="MobiDB-lite"/>
    </source>
</evidence>
<protein>
    <submittedName>
        <fullName evidence="8">Low-specificity L-threonine aldolase</fullName>
    </submittedName>
</protein>
<evidence type="ECO:0000256" key="3">
    <source>
        <dbReference type="ARBA" id="ARBA00022898"/>
    </source>
</evidence>
<comment type="similarity">
    <text evidence="2">Belongs to the threonine aldolase family.</text>
</comment>
<evidence type="ECO:0000256" key="5">
    <source>
        <dbReference type="PIRSR" id="PIRSR017617-1"/>
    </source>
</evidence>
<evidence type="ECO:0000256" key="2">
    <source>
        <dbReference type="ARBA" id="ARBA00006966"/>
    </source>
</evidence>
<reference evidence="8 9" key="1">
    <citation type="journal article" date="2017" name="Elife">
        <title>Extensive horizontal gene transfer in cheese-associated bacteria.</title>
        <authorList>
            <person name="Bonham K.S."/>
            <person name="Wolfe B.E."/>
            <person name="Dutton R.J."/>
        </authorList>
    </citation>
    <scope>NUCLEOTIDE SEQUENCE [LARGE SCALE GENOMIC DNA]</scope>
    <source>
        <strain evidence="8 9">947_7</strain>
    </source>
</reference>
<dbReference type="InterPro" id="IPR015421">
    <property type="entry name" value="PyrdxlP-dep_Trfase_major"/>
</dbReference>
<name>A0A2A3ZA14_BREAU</name>
<gene>
    <name evidence="8" type="ORF">CIK64_00305</name>
</gene>
<proteinExistence type="inferred from homology"/>
<dbReference type="GO" id="GO:0005829">
    <property type="term" value="C:cytosol"/>
    <property type="evidence" value="ECO:0007669"/>
    <property type="project" value="TreeGrafter"/>
</dbReference>
<dbReference type="InterPro" id="IPR015424">
    <property type="entry name" value="PyrdxlP-dep_Trfase"/>
</dbReference>
<dbReference type="InterPro" id="IPR023603">
    <property type="entry name" value="Low_specificity_L-TA-like"/>
</dbReference>
<keyword evidence="4" id="KW-0456">Lyase</keyword>
<feature type="domain" description="Aromatic amino acid beta-eliminating lyase/threonine aldolase" evidence="7">
    <location>
        <begin position="34"/>
        <end position="312"/>
    </location>
</feature>
<comment type="caution">
    <text evidence="8">The sequence shown here is derived from an EMBL/GenBank/DDBJ whole genome shotgun (WGS) entry which is preliminary data.</text>
</comment>
<dbReference type="InterPro" id="IPR015422">
    <property type="entry name" value="PyrdxlP-dep_Trfase_small"/>
</dbReference>
<dbReference type="Gene3D" id="3.40.640.10">
    <property type="entry name" value="Type I PLP-dependent aspartate aminotransferase-like (Major domain)"/>
    <property type="match status" value="1"/>
</dbReference>
<keyword evidence="3" id="KW-0663">Pyridoxal phosphate</keyword>